<dbReference type="OMA" id="TDTHAFF"/>
<comment type="caution">
    <text evidence="5">The sequence shown here is derived from an EMBL/GenBank/DDBJ whole genome shotgun (WGS) entry which is preliminary data.</text>
</comment>
<dbReference type="OrthoDB" id="6417021at2759"/>
<accession>T0LL54</accession>
<protein>
    <recommendedName>
        <fullName evidence="7">Oxidoreductase</fullName>
    </recommendedName>
</protein>
<dbReference type="InterPro" id="IPR051317">
    <property type="entry name" value="Gfo/Idh/MocA_oxidoreduct"/>
</dbReference>
<evidence type="ECO:0008006" key="7">
    <source>
        <dbReference type="Google" id="ProtNLM"/>
    </source>
</evidence>
<dbReference type="Pfam" id="PF22725">
    <property type="entry name" value="GFO_IDH_MocA_C3"/>
    <property type="match status" value="1"/>
</dbReference>
<dbReference type="EMBL" id="AMYD01002456">
    <property type="protein sequence ID" value="EQB48990.1"/>
    <property type="molecule type" value="Genomic_DNA"/>
</dbReference>
<dbReference type="PANTHER" id="PTHR43708">
    <property type="entry name" value="CONSERVED EXPRESSED OXIDOREDUCTASE (EUROFUNG)"/>
    <property type="match status" value="1"/>
</dbReference>
<dbReference type="Gene3D" id="3.30.360.10">
    <property type="entry name" value="Dihydrodipicolinate Reductase, domain 2"/>
    <property type="match status" value="1"/>
</dbReference>
<dbReference type="GO" id="GO:0000166">
    <property type="term" value="F:nucleotide binding"/>
    <property type="evidence" value="ECO:0007669"/>
    <property type="project" value="InterPro"/>
</dbReference>
<gene>
    <name evidence="5" type="ORF">CGLO_11725</name>
</gene>
<evidence type="ECO:0000259" key="3">
    <source>
        <dbReference type="Pfam" id="PF01408"/>
    </source>
</evidence>
<dbReference type="GO" id="GO:0016491">
    <property type="term" value="F:oxidoreductase activity"/>
    <property type="evidence" value="ECO:0007669"/>
    <property type="project" value="UniProtKB-KW"/>
</dbReference>
<dbReference type="Gene3D" id="3.40.50.720">
    <property type="entry name" value="NAD(P)-binding Rossmann-like Domain"/>
    <property type="match status" value="1"/>
</dbReference>
<comment type="similarity">
    <text evidence="1">Belongs to the Gfo/Idh/MocA family.</text>
</comment>
<evidence type="ECO:0000256" key="1">
    <source>
        <dbReference type="ARBA" id="ARBA00010928"/>
    </source>
</evidence>
<evidence type="ECO:0000313" key="5">
    <source>
        <dbReference type="EMBL" id="EQB48990.1"/>
    </source>
</evidence>
<dbReference type="InterPro" id="IPR036291">
    <property type="entry name" value="NAD(P)-bd_dom_sf"/>
</dbReference>
<feature type="domain" description="Gfo/Idh/MocA-like oxidoreductase N-terminal" evidence="3">
    <location>
        <begin position="6"/>
        <end position="102"/>
    </location>
</feature>
<dbReference type="Proteomes" id="UP000015530">
    <property type="component" value="Unassembled WGS sequence"/>
</dbReference>
<name>T0LL54_COLGC</name>
<dbReference type="InterPro" id="IPR055170">
    <property type="entry name" value="GFO_IDH_MocA-like_dom"/>
</dbReference>
<dbReference type="PANTHER" id="PTHR43708:SF5">
    <property type="entry name" value="CONSERVED EXPRESSED OXIDOREDUCTASE (EUROFUNG)-RELATED"/>
    <property type="match status" value="1"/>
</dbReference>
<proteinExistence type="inferred from homology"/>
<dbReference type="InterPro" id="IPR000683">
    <property type="entry name" value="Gfo/Idh/MocA-like_OxRdtase_N"/>
</dbReference>
<sequence length="256" mass="28463">MARSKIRVGVVGYGFSARNFHIPFIKAVPDLEVTAVFQRAEAPADRTAASGSPHCVIDLPHAKHFQQADDFFADPDIDFVVVATHTDTHAFFAEKSLLAGKHGKSQLRYAGDGDYQTLKKLKSLNAFGKIMEAELHYDFESPSWLKSMTSTEYTPGDGHAFGLGTHSLDQALQLFGRPKSVTAFFRCQRGVSSDVEDSFTIILQYEGDQTELIVTVKTSVTTPMEKQLKYMVRGSEGSYMKASRHYVPIFIRNVLT</sequence>
<dbReference type="SUPFAM" id="SSF51735">
    <property type="entry name" value="NAD(P)-binding Rossmann-fold domains"/>
    <property type="match status" value="1"/>
</dbReference>
<dbReference type="STRING" id="1237896.T0LL54"/>
<feature type="domain" description="GFO/IDH/MocA-like oxidoreductase" evidence="4">
    <location>
        <begin position="115"/>
        <end position="239"/>
    </location>
</feature>
<organism evidence="5 6">
    <name type="scientific">Colletotrichum gloeosporioides (strain Cg-14)</name>
    <name type="common">Anthracnose fungus</name>
    <name type="synonym">Glomerella cingulata</name>
    <dbReference type="NCBI Taxonomy" id="1237896"/>
    <lineage>
        <taxon>Eukaryota</taxon>
        <taxon>Fungi</taxon>
        <taxon>Dikarya</taxon>
        <taxon>Ascomycota</taxon>
        <taxon>Pezizomycotina</taxon>
        <taxon>Sordariomycetes</taxon>
        <taxon>Hypocreomycetidae</taxon>
        <taxon>Glomerellales</taxon>
        <taxon>Glomerellaceae</taxon>
        <taxon>Colletotrichum</taxon>
        <taxon>Colletotrichum gloeosporioides species complex</taxon>
    </lineage>
</organism>
<dbReference type="Pfam" id="PF01408">
    <property type="entry name" value="GFO_IDH_MocA"/>
    <property type="match status" value="1"/>
</dbReference>
<evidence type="ECO:0000259" key="4">
    <source>
        <dbReference type="Pfam" id="PF22725"/>
    </source>
</evidence>
<evidence type="ECO:0000313" key="6">
    <source>
        <dbReference type="Proteomes" id="UP000015530"/>
    </source>
</evidence>
<dbReference type="HOGENOM" id="CLU_023194_19_0_1"/>
<evidence type="ECO:0000256" key="2">
    <source>
        <dbReference type="ARBA" id="ARBA00023002"/>
    </source>
</evidence>
<reference evidence="6" key="1">
    <citation type="journal article" date="2013" name="Mol. Plant Microbe Interact.">
        <title>Global aspects of pacC regulation of pathogenicity genes in Colletotrichum gloeosporioides as revealed by transcriptome analysis.</title>
        <authorList>
            <person name="Alkan N."/>
            <person name="Meng X."/>
            <person name="Friedlander G."/>
            <person name="Reuveni E."/>
            <person name="Sukno S."/>
            <person name="Sherman A."/>
            <person name="Thon M."/>
            <person name="Fluhr R."/>
            <person name="Prusky D."/>
        </authorList>
    </citation>
    <scope>NUCLEOTIDE SEQUENCE [LARGE SCALE GENOMIC DNA]</scope>
    <source>
        <strain evidence="6">Cg-14</strain>
    </source>
</reference>
<keyword evidence="2" id="KW-0560">Oxidoreductase</keyword>
<dbReference type="AlphaFoldDB" id="T0LL54"/>